<reference evidence="3" key="1">
    <citation type="submission" date="2018-02" db="EMBL/GenBank/DDBJ databases">
        <title>Genome sequence of Candidatus Liberibacter europaeus.</title>
        <authorList>
            <person name="Frampton R.A."/>
            <person name="Thompson S.M."/>
            <person name="David C."/>
            <person name="Addison S.M."/>
            <person name="Smith G.R."/>
        </authorList>
    </citation>
    <scope>NUCLEOTIDE SEQUENCE [LARGE SCALE GENOMIC DNA]</scope>
</reference>
<comment type="caution">
    <text evidence="2">The sequence shown here is derived from an EMBL/GenBank/DDBJ whole genome shotgun (WGS) entry which is preliminary data.</text>
</comment>
<dbReference type="EMBL" id="PSQJ01000004">
    <property type="protein sequence ID" value="PTL86347.1"/>
    <property type="molecule type" value="Genomic_DNA"/>
</dbReference>
<sequence>MTSKGEKRRKKKSIGRPCKKEVARTDSGRISRSKKTTLSPEVVAKEARMRLFGLSALQAAQAEGGSRIGRLRLTGKISSEQYQAFVCFTNQYRQYMKTLQVADSLERSGEYSRKYTYSEEADIKRRLAIKKNWMYLKKHIDEAQAKSSCNLWKSLDYFLTRDDGIMYSAPLNLTADLCRATDVLISYYGIIPTKQELK</sequence>
<feature type="compositionally biased region" description="Basic residues" evidence="1">
    <location>
        <begin position="1"/>
        <end position="14"/>
    </location>
</feature>
<feature type="compositionally biased region" description="Basic and acidic residues" evidence="1">
    <location>
        <begin position="18"/>
        <end position="29"/>
    </location>
</feature>
<feature type="region of interest" description="Disordered" evidence="1">
    <location>
        <begin position="1"/>
        <end position="37"/>
    </location>
</feature>
<evidence type="ECO:0000313" key="3">
    <source>
        <dbReference type="Proteomes" id="UP000240811"/>
    </source>
</evidence>
<dbReference type="Proteomes" id="UP000240811">
    <property type="component" value="Unassembled WGS sequence"/>
</dbReference>
<gene>
    <name evidence="2" type="ORF">C4617_03850</name>
</gene>
<evidence type="ECO:0000313" key="2">
    <source>
        <dbReference type="EMBL" id="PTL86347.1"/>
    </source>
</evidence>
<evidence type="ECO:0000256" key="1">
    <source>
        <dbReference type="SAM" id="MobiDB-lite"/>
    </source>
</evidence>
<accession>A0A2T4VX48</accession>
<protein>
    <submittedName>
        <fullName evidence="2">Uncharacterized protein</fullName>
    </submittedName>
</protein>
<proteinExistence type="predicted"/>
<dbReference type="AlphaFoldDB" id="A0A2T4VX48"/>
<name>A0A2T4VX48_9HYPH</name>
<organism evidence="2 3">
    <name type="scientific">Candidatus Liberibacter europaeus</name>
    <dbReference type="NCBI Taxonomy" id="744859"/>
    <lineage>
        <taxon>Bacteria</taxon>
        <taxon>Pseudomonadati</taxon>
        <taxon>Pseudomonadota</taxon>
        <taxon>Alphaproteobacteria</taxon>
        <taxon>Hyphomicrobiales</taxon>
        <taxon>Rhizobiaceae</taxon>
        <taxon>Liberibacter</taxon>
    </lineage>
</organism>